<dbReference type="RefSeq" id="WP_042535788.1">
    <property type="nucleotide sequence ID" value="NZ_JXTG01000013.1"/>
</dbReference>
<dbReference type="PATRIC" id="fig|265546.4.peg.2183"/>
<dbReference type="Pfam" id="PF13473">
    <property type="entry name" value="Cupredoxin_1"/>
    <property type="match status" value="1"/>
</dbReference>
<dbReference type="EMBL" id="JXTG01000013">
    <property type="protein sequence ID" value="KIP20593.1"/>
    <property type="molecule type" value="Genomic_DNA"/>
</dbReference>
<evidence type="ECO:0000313" key="4">
    <source>
        <dbReference type="Proteomes" id="UP000032047"/>
    </source>
</evidence>
<organism evidence="3 4">
    <name type="scientific">Anoxybacillus ayderensis</name>
    <dbReference type="NCBI Taxonomy" id="265546"/>
    <lineage>
        <taxon>Bacteria</taxon>
        <taxon>Bacillati</taxon>
        <taxon>Bacillota</taxon>
        <taxon>Bacilli</taxon>
        <taxon>Bacillales</taxon>
        <taxon>Anoxybacillaceae</taxon>
        <taxon>Anoxybacillus</taxon>
    </lineage>
</organism>
<keyword evidence="1" id="KW-0812">Transmembrane</keyword>
<dbReference type="AlphaFoldDB" id="A0A0D0HRS7"/>
<sequence length="126" mass="14200">MDMTQMIVNVSGLLLIVFVAWFFWGPKKGGYKATFTPSGYQEAEIIVKGGYTPHIVIVKKGKPVKFQFIRKEENSCSEMVVFPEFNKSAALPVGEKVTVEFLPKESGEYSFQCQMGMYRGKVVVED</sequence>
<keyword evidence="4" id="KW-1185">Reference proteome</keyword>
<dbReference type="SUPFAM" id="SSF49503">
    <property type="entry name" value="Cupredoxins"/>
    <property type="match status" value="1"/>
</dbReference>
<feature type="domain" description="EfeO-type cupredoxin-like" evidence="2">
    <location>
        <begin position="16"/>
        <end position="124"/>
    </location>
</feature>
<gene>
    <name evidence="3" type="ORF">JV16_02174</name>
</gene>
<dbReference type="Gene3D" id="2.60.40.420">
    <property type="entry name" value="Cupredoxins - blue copper proteins"/>
    <property type="match status" value="1"/>
</dbReference>
<evidence type="ECO:0000259" key="2">
    <source>
        <dbReference type="Pfam" id="PF13473"/>
    </source>
</evidence>
<reference evidence="3 4" key="1">
    <citation type="submission" date="2015-01" db="EMBL/GenBank/DDBJ databases">
        <title>Genome sequence of Anoxybacillus ayderensis strain AB04.</title>
        <authorList>
            <person name="Belduz A.O."/>
            <person name="Canakci S."/>
            <person name="Chan K.-G."/>
            <person name="Kahar U.M."/>
            <person name="Yaakob A.S."/>
            <person name="Chan C.S."/>
            <person name="Goh K.M."/>
        </authorList>
    </citation>
    <scope>NUCLEOTIDE SEQUENCE [LARGE SCALE GENOMIC DNA]</scope>
    <source>
        <strain evidence="3 4">AB04</strain>
    </source>
</reference>
<name>A0A0D0HRS7_9BACL</name>
<evidence type="ECO:0000256" key="1">
    <source>
        <dbReference type="SAM" id="Phobius"/>
    </source>
</evidence>
<feature type="transmembrane region" description="Helical" evidence="1">
    <location>
        <begin position="6"/>
        <end position="24"/>
    </location>
</feature>
<keyword evidence="1" id="KW-0472">Membrane</keyword>
<evidence type="ECO:0000313" key="3">
    <source>
        <dbReference type="EMBL" id="KIP20593.1"/>
    </source>
</evidence>
<dbReference type="InterPro" id="IPR008972">
    <property type="entry name" value="Cupredoxin"/>
</dbReference>
<dbReference type="Proteomes" id="UP000032047">
    <property type="component" value="Unassembled WGS sequence"/>
</dbReference>
<comment type="caution">
    <text evidence="3">The sequence shown here is derived from an EMBL/GenBank/DDBJ whole genome shotgun (WGS) entry which is preliminary data.</text>
</comment>
<protein>
    <recommendedName>
        <fullName evidence="2">EfeO-type cupredoxin-like domain-containing protein</fullName>
    </recommendedName>
</protein>
<proteinExistence type="predicted"/>
<dbReference type="InterPro" id="IPR028096">
    <property type="entry name" value="EfeO_Cupredoxin"/>
</dbReference>
<keyword evidence="1" id="KW-1133">Transmembrane helix</keyword>
<accession>A0A0D0HRS7</accession>